<gene>
    <name evidence="3" type="ORF">F7310_07235</name>
</gene>
<dbReference type="RefSeq" id="WP_072712859.1">
    <property type="nucleotide sequence ID" value="NZ_CP016796.1"/>
</dbReference>
<dbReference type="EMBL" id="CP016796">
    <property type="protein sequence ID" value="API87163.1"/>
    <property type="molecule type" value="Genomic_DNA"/>
</dbReference>
<dbReference type="InterPro" id="IPR038522">
    <property type="entry name" value="T4/T6SS_DotU_sf"/>
</dbReference>
<dbReference type="Gene3D" id="1.25.40.590">
    <property type="entry name" value="Type IV / VI secretion system, DotU"/>
    <property type="match status" value="1"/>
</dbReference>
<keyword evidence="1" id="KW-0812">Transmembrane</keyword>
<reference evidence="3 4" key="1">
    <citation type="journal article" date="2016" name="Appl. Environ. Microbiol.">
        <title>Whole genome relationships among Francisella bacteria of diverse origin define new species and provide specific regions for detection.</title>
        <authorList>
            <person name="Challacombe J.F."/>
            <person name="Petersen J.M."/>
            <person name="Gallegos-Graves V."/>
            <person name="Hodge D."/>
            <person name="Pillai S."/>
            <person name="Kuske C.R."/>
        </authorList>
    </citation>
    <scope>NUCLEOTIDE SEQUENCE [LARGE SCALE GENOMIC DNA]</scope>
    <source>
        <strain evidence="4">TX07-7310</strain>
    </source>
</reference>
<protein>
    <submittedName>
        <fullName evidence="3">Developmental protein</fullName>
    </submittedName>
</protein>
<keyword evidence="1" id="KW-0472">Membrane</keyword>
<dbReference type="KEGG" id="frx:F7310_07235"/>
<accession>A0A1L4BTJ6</accession>
<evidence type="ECO:0000313" key="3">
    <source>
        <dbReference type="EMBL" id="API87163.1"/>
    </source>
</evidence>
<feature type="transmembrane region" description="Helical" evidence="1">
    <location>
        <begin position="187"/>
        <end position="206"/>
    </location>
</feature>
<name>A0A1L4BTJ6_9GAMM</name>
<keyword evidence="4" id="KW-1185">Reference proteome</keyword>
<proteinExistence type="predicted"/>
<organism evidence="3 4">
    <name type="scientific">Francisella uliginis</name>
    <dbReference type="NCBI Taxonomy" id="573570"/>
    <lineage>
        <taxon>Bacteria</taxon>
        <taxon>Pseudomonadati</taxon>
        <taxon>Pseudomonadota</taxon>
        <taxon>Gammaproteobacteria</taxon>
        <taxon>Thiotrichales</taxon>
        <taxon>Francisellaceae</taxon>
        <taxon>Francisella</taxon>
    </lineage>
</organism>
<dbReference type="STRING" id="573570.F7310_07235"/>
<dbReference type="Proteomes" id="UP000184222">
    <property type="component" value="Chromosome"/>
</dbReference>
<sequence length="208" mass="24821">MADFVEIEIILDIVKDTQDITNSTNIDNEQIAYYRNNVRKKIFFLQEELLEKYSESICKYIVFPVLAYVDEKLMLIMEDLNNNVSWSLLHLEYYDRENGGEYVFEIIDNLLSDNIYPQVCYQTISIILHNDFYGKYYENRYSSEFLTYKKEIDKYLEKFSKDNSIDLIDTSINRSPPLKRYRSILKLLLRFGVPLGLFIISLVIFLSW</sequence>
<evidence type="ECO:0000313" key="4">
    <source>
        <dbReference type="Proteomes" id="UP000184222"/>
    </source>
</evidence>
<keyword evidence="1" id="KW-1133">Transmembrane helix</keyword>
<dbReference type="InterPro" id="IPR017732">
    <property type="entry name" value="T4/T6SS_DotU"/>
</dbReference>
<evidence type="ECO:0000259" key="2">
    <source>
        <dbReference type="Pfam" id="PF09850"/>
    </source>
</evidence>
<dbReference type="Pfam" id="PF09850">
    <property type="entry name" value="DotU"/>
    <property type="match status" value="1"/>
</dbReference>
<dbReference type="AlphaFoldDB" id="A0A1L4BTJ6"/>
<dbReference type="OrthoDB" id="5615290at2"/>
<evidence type="ECO:0000256" key="1">
    <source>
        <dbReference type="SAM" id="Phobius"/>
    </source>
</evidence>
<feature type="domain" description="Type IV / VI secretion system DotU" evidence="2">
    <location>
        <begin position="27"/>
        <end position="204"/>
    </location>
</feature>